<name>A0ABQ3UW88_9CHLR</name>
<dbReference type="EMBL" id="BNJG01000002">
    <property type="protein sequence ID" value="GHO56948.1"/>
    <property type="molecule type" value="Genomic_DNA"/>
</dbReference>
<dbReference type="SUPFAM" id="SSF50475">
    <property type="entry name" value="FMN-binding split barrel"/>
    <property type="match status" value="1"/>
</dbReference>
<dbReference type="InterPro" id="IPR011576">
    <property type="entry name" value="Pyridox_Oxase_N"/>
</dbReference>
<dbReference type="PANTHER" id="PTHR35176:SF6">
    <property type="entry name" value="HEME OXYGENASE HI_0854-RELATED"/>
    <property type="match status" value="1"/>
</dbReference>
<dbReference type="NCBIfam" id="TIGR03618">
    <property type="entry name" value="Rv1155_F420"/>
    <property type="match status" value="1"/>
</dbReference>
<dbReference type="InterPro" id="IPR019920">
    <property type="entry name" value="F420-binding_dom_put"/>
</dbReference>
<evidence type="ECO:0000256" key="1">
    <source>
        <dbReference type="ARBA" id="ARBA00023002"/>
    </source>
</evidence>
<organism evidence="3 4">
    <name type="scientific">Ktedonobacter robiniae</name>
    <dbReference type="NCBI Taxonomy" id="2778365"/>
    <lineage>
        <taxon>Bacteria</taxon>
        <taxon>Bacillati</taxon>
        <taxon>Chloroflexota</taxon>
        <taxon>Ktedonobacteria</taxon>
        <taxon>Ktedonobacterales</taxon>
        <taxon>Ktedonobacteraceae</taxon>
        <taxon>Ktedonobacter</taxon>
    </lineage>
</organism>
<keyword evidence="4" id="KW-1185">Reference proteome</keyword>
<dbReference type="InterPro" id="IPR052019">
    <property type="entry name" value="F420H2_bilvrd_red/Heme_oxyg"/>
</dbReference>
<evidence type="ECO:0000313" key="4">
    <source>
        <dbReference type="Proteomes" id="UP000654345"/>
    </source>
</evidence>
<dbReference type="InterPro" id="IPR012349">
    <property type="entry name" value="Split_barrel_FMN-bd"/>
</dbReference>
<gene>
    <name evidence="3" type="ORF">KSB_54230</name>
</gene>
<evidence type="ECO:0000313" key="3">
    <source>
        <dbReference type="EMBL" id="GHO56948.1"/>
    </source>
</evidence>
<protein>
    <submittedName>
        <fullName evidence="3">PPOX class F420-dependent enzyme</fullName>
    </submittedName>
</protein>
<accession>A0ABQ3UW88</accession>
<feature type="domain" description="Pyridoxamine 5'-phosphate oxidase N-terminal" evidence="2">
    <location>
        <begin position="6"/>
        <end position="104"/>
    </location>
</feature>
<comment type="caution">
    <text evidence="3">The sequence shown here is derived from an EMBL/GenBank/DDBJ whole genome shotgun (WGS) entry which is preliminary data.</text>
</comment>
<dbReference type="Proteomes" id="UP000654345">
    <property type="component" value="Unassembled WGS sequence"/>
</dbReference>
<dbReference type="Pfam" id="PF01243">
    <property type="entry name" value="PNPOx_N"/>
    <property type="match status" value="1"/>
</dbReference>
<proteinExistence type="predicted"/>
<reference evidence="3 4" key="1">
    <citation type="journal article" date="2021" name="Int. J. Syst. Evol. Microbiol.">
        <title>Reticulibacter mediterranei gen. nov., sp. nov., within the new family Reticulibacteraceae fam. nov., and Ktedonospora formicarum gen. nov., sp. nov., Ktedonobacter robiniae sp. nov., Dictyobacter formicarum sp. nov. and Dictyobacter arantiisoli sp. nov., belonging to the class Ktedonobacteria.</title>
        <authorList>
            <person name="Yabe S."/>
            <person name="Zheng Y."/>
            <person name="Wang C.M."/>
            <person name="Sakai Y."/>
            <person name="Abe K."/>
            <person name="Yokota A."/>
            <person name="Donadio S."/>
            <person name="Cavaletti L."/>
            <person name="Monciardini P."/>
        </authorList>
    </citation>
    <scope>NUCLEOTIDE SEQUENCE [LARGE SCALE GENOMIC DNA]</scope>
    <source>
        <strain evidence="3 4">SOSP1-30</strain>
    </source>
</reference>
<dbReference type="PANTHER" id="PTHR35176">
    <property type="entry name" value="HEME OXYGENASE HI_0854-RELATED"/>
    <property type="match status" value="1"/>
</dbReference>
<keyword evidence="1" id="KW-0560">Oxidoreductase</keyword>
<dbReference type="Gene3D" id="2.30.110.10">
    <property type="entry name" value="Electron Transport, Fmn-binding Protein, Chain A"/>
    <property type="match status" value="1"/>
</dbReference>
<sequence>MATRLSDRARAFLNEKHFAVLSTLNKDGSPQLTTMWYILDEDDNIIMNTQIHLQKARNIRRDPRIAVCVEDGPRYVTIQGTIQVLEDQALIQRDLKRLVNRYVEGEENRQQYIDTFSQQQRISLRLPCDKTTEYFA</sequence>
<evidence type="ECO:0000259" key="2">
    <source>
        <dbReference type="Pfam" id="PF01243"/>
    </source>
</evidence>